<dbReference type="Proteomes" id="UP000232003">
    <property type="component" value="Chromosome"/>
</dbReference>
<name>A0A2K8SW78_9NOSO</name>
<keyword evidence="6 9" id="KW-0472">Membrane</keyword>
<feature type="domain" description="Heme-copper oxidase subunit III family profile" evidence="10">
    <location>
        <begin position="51"/>
        <end position="225"/>
    </location>
</feature>
<dbReference type="PROSITE" id="PS50253">
    <property type="entry name" value="COX3"/>
    <property type="match status" value="1"/>
</dbReference>
<dbReference type="FunFam" id="1.20.120.80:FF:000001">
    <property type="entry name" value="Cytochrome (Ubi)quinol oxidase subunit III"/>
    <property type="match status" value="1"/>
</dbReference>
<comment type="subcellular location">
    <subcellularLocation>
        <location evidence="1 8">Cell membrane</location>
        <topology evidence="1 8">Multi-pass membrane protein</topology>
    </subcellularLocation>
</comment>
<dbReference type="GO" id="GO:0004129">
    <property type="term" value="F:cytochrome-c oxidase activity"/>
    <property type="evidence" value="ECO:0007669"/>
    <property type="project" value="InterPro"/>
</dbReference>
<proteinExistence type="inferred from homology"/>
<evidence type="ECO:0000256" key="8">
    <source>
        <dbReference type="RuleBase" id="RU003376"/>
    </source>
</evidence>
<dbReference type="InterPro" id="IPR013833">
    <property type="entry name" value="Cyt_c_oxidase_su3_a-hlx"/>
</dbReference>
<reference evidence="11 12" key="1">
    <citation type="submission" date="2017-11" db="EMBL/GenBank/DDBJ databases">
        <title>Complete genome of a free-living desiccation-tolerant cyanobacterium and its photosynthetic adaptation to extreme terrestrial habitat.</title>
        <authorList>
            <person name="Shang J."/>
        </authorList>
    </citation>
    <scope>NUCLEOTIDE SEQUENCE [LARGE SCALE GENOMIC DNA]</scope>
    <source>
        <strain evidence="11 12">CCNUN1</strain>
    </source>
</reference>
<dbReference type="EMBL" id="CP024785">
    <property type="protein sequence ID" value="AUB39610.1"/>
    <property type="molecule type" value="Genomic_DNA"/>
</dbReference>
<dbReference type="PANTHER" id="PTHR11403">
    <property type="entry name" value="CYTOCHROME C OXIDASE SUBUNIT III"/>
    <property type="match status" value="1"/>
</dbReference>
<accession>A0A2K8SW78</accession>
<dbReference type="SUPFAM" id="SSF81452">
    <property type="entry name" value="Cytochrome c oxidase subunit III-like"/>
    <property type="match status" value="1"/>
</dbReference>
<evidence type="ECO:0000256" key="4">
    <source>
        <dbReference type="ARBA" id="ARBA00022692"/>
    </source>
</evidence>
<keyword evidence="3" id="KW-1003">Cell membrane</keyword>
<dbReference type="KEGG" id="nfl:COO91_05608"/>
<dbReference type="Pfam" id="PF00510">
    <property type="entry name" value="COX3"/>
    <property type="match status" value="1"/>
</dbReference>
<dbReference type="PANTHER" id="PTHR11403:SF2">
    <property type="entry name" value="CYTOCHROME BO(3) UBIQUINOL OXIDASE SUBUNIT 3"/>
    <property type="match status" value="1"/>
</dbReference>
<dbReference type="InterPro" id="IPR035973">
    <property type="entry name" value="Cyt_c_oxidase_su3-like_sf"/>
</dbReference>
<sequence>MEILLVQTSFFIQASTTDRVDRIVKKSMTIATTTSENHSAGHEEHPDLRVWGLLTFLASESLMFGGFFATYLFFRGTTAVWPPEGSEVELLVPTINTIILVSSSFVIHFGDTAIKKNNVKGMQLWYAITAIMGAIFLGGQVYEYSTLGYGLTTNVFANCFYIMTGFHGLHVFVGLLLILRALWRSRLPGEYSATNHTFIEMTEIYWHFVDIIWIVLFTLVYVLTLF</sequence>
<evidence type="ECO:0000313" key="11">
    <source>
        <dbReference type="EMBL" id="AUB39610.1"/>
    </source>
</evidence>
<feature type="transmembrane region" description="Helical" evidence="9">
    <location>
        <begin position="204"/>
        <end position="223"/>
    </location>
</feature>
<keyword evidence="12" id="KW-1185">Reference proteome</keyword>
<protein>
    <recommendedName>
        <fullName evidence="7">Oxidase aa(3) subunit 3</fullName>
    </recommendedName>
</protein>
<evidence type="ECO:0000256" key="2">
    <source>
        <dbReference type="ARBA" id="ARBA00010581"/>
    </source>
</evidence>
<feature type="transmembrane region" description="Helical" evidence="9">
    <location>
        <begin position="124"/>
        <end position="142"/>
    </location>
</feature>
<evidence type="ECO:0000256" key="5">
    <source>
        <dbReference type="ARBA" id="ARBA00022989"/>
    </source>
</evidence>
<evidence type="ECO:0000256" key="3">
    <source>
        <dbReference type="ARBA" id="ARBA00022475"/>
    </source>
</evidence>
<dbReference type="GO" id="GO:0019646">
    <property type="term" value="P:aerobic electron transport chain"/>
    <property type="evidence" value="ECO:0007669"/>
    <property type="project" value="InterPro"/>
</dbReference>
<feature type="transmembrane region" description="Helical" evidence="9">
    <location>
        <begin position="50"/>
        <end position="74"/>
    </location>
</feature>
<keyword evidence="5 9" id="KW-1133">Transmembrane helix</keyword>
<feature type="transmembrane region" description="Helical" evidence="9">
    <location>
        <begin position="162"/>
        <end position="183"/>
    </location>
</feature>
<comment type="similarity">
    <text evidence="2 8">Belongs to the cytochrome c oxidase subunit 3 family.</text>
</comment>
<dbReference type="Gene3D" id="1.20.120.80">
    <property type="entry name" value="Cytochrome c oxidase, subunit III, four-helix bundle"/>
    <property type="match status" value="1"/>
</dbReference>
<organism evidence="11 12">
    <name type="scientific">Nostoc flagelliforme CCNUN1</name>
    <dbReference type="NCBI Taxonomy" id="2038116"/>
    <lineage>
        <taxon>Bacteria</taxon>
        <taxon>Bacillati</taxon>
        <taxon>Cyanobacteriota</taxon>
        <taxon>Cyanophyceae</taxon>
        <taxon>Nostocales</taxon>
        <taxon>Nostocaceae</taxon>
        <taxon>Nostoc</taxon>
    </lineage>
</organism>
<evidence type="ECO:0000256" key="1">
    <source>
        <dbReference type="ARBA" id="ARBA00004651"/>
    </source>
</evidence>
<evidence type="ECO:0000256" key="6">
    <source>
        <dbReference type="ARBA" id="ARBA00023136"/>
    </source>
</evidence>
<gene>
    <name evidence="11" type="ORF">COO91_05608</name>
</gene>
<dbReference type="InterPro" id="IPR024791">
    <property type="entry name" value="Cyt_c/ubiquinol_Oxase_su3"/>
</dbReference>
<evidence type="ECO:0000259" key="10">
    <source>
        <dbReference type="PROSITE" id="PS50253"/>
    </source>
</evidence>
<feature type="transmembrane region" description="Helical" evidence="9">
    <location>
        <begin position="94"/>
        <end position="112"/>
    </location>
</feature>
<evidence type="ECO:0000256" key="7">
    <source>
        <dbReference type="ARBA" id="ARBA00083763"/>
    </source>
</evidence>
<dbReference type="InterPro" id="IPR000298">
    <property type="entry name" value="Cyt_c_oxidase-like_su3"/>
</dbReference>
<evidence type="ECO:0000256" key="9">
    <source>
        <dbReference type="SAM" id="Phobius"/>
    </source>
</evidence>
<dbReference type="GO" id="GO:0005886">
    <property type="term" value="C:plasma membrane"/>
    <property type="evidence" value="ECO:0007669"/>
    <property type="project" value="UniProtKB-SubCell"/>
</dbReference>
<evidence type="ECO:0000313" key="12">
    <source>
        <dbReference type="Proteomes" id="UP000232003"/>
    </source>
</evidence>
<dbReference type="CDD" id="cd00386">
    <property type="entry name" value="Heme_Cu_Oxidase_III_like"/>
    <property type="match status" value="1"/>
</dbReference>
<keyword evidence="4 8" id="KW-0812">Transmembrane</keyword>
<dbReference type="AlphaFoldDB" id="A0A2K8SW78"/>